<accession>A0ABR3JXD5</accession>
<evidence type="ECO:0000313" key="5">
    <source>
        <dbReference type="Proteomes" id="UP001556367"/>
    </source>
</evidence>
<evidence type="ECO:0000256" key="2">
    <source>
        <dbReference type="ARBA" id="ARBA00023002"/>
    </source>
</evidence>
<evidence type="ECO:0000259" key="3">
    <source>
        <dbReference type="Pfam" id="PF00171"/>
    </source>
</evidence>
<dbReference type="PANTHER" id="PTHR43570:SF16">
    <property type="entry name" value="ALDEHYDE DEHYDROGENASE TYPE III, ISOFORM Q"/>
    <property type="match status" value="1"/>
</dbReference>
<dbReference type="PANTHER" id="PTHR43570">
    <property type="entry name" value="ALDEHYDE DEHYDROGENASE"/>
    <property type="match status" value="1"/>
</dbReference>
<sequence length="236" mass="26459">MAKLEYTPLNEIENTHKALRDGFNSGKLKTIAYRKYQLLQLAYMMKDNAKRFEEALTSDLGRPPLESNFLEIGPSISEIKRVYECVDKWAKPERPPFSITFGAMRPVVRKEPKGVVLIISPFNYPVWLMIGPVAGALAAGNTVLMKPSENTPAVSSLLAELVSKYLDNDLVRVVNGAIPETTKLLELPWDHILYTGLRFPYKSHTPGLQPPIFLRKRQGGENCCYCCGQESDSSLP</sequence>
<reference evidence="5" key="1">
    <citation type="submission" date="2024-06" db="EMBL/GenBank/DDBJ databases">
        <title>Multi-omics analyses provide insights into the biosynthesis of the anticancer antibiotic pleurotin in Hohenbuehelia grisea.</title>
        <authorList>
            <person name="Weaver J.A."/>
            <person name="Alberti F."/>
        </authorList>
    </citation>
    <scope>NUCLEOTIDE SEQUENCE [LARGE SCALE GENOMIC DNA]</scope>
    <source>
        <strain evidence="5">T-177</strain>
    </source>
</reference>
<keyword evidence="2" id="KW-0560">Oxidoreductase</keyword>
<feature type="domain" description="Aldehyde dehydrogenase" evidence="3">
    <location>
        <begin position="10"/>
        <end position="184"/>
    </location>
</feature>
<gene>
    <name evidence="4" type="ORF">HGRIS_011461</name>
</gene>
<comment type="similarity">
    <text evidence="1">Belongs to the aldehyde dehydrogenase family.</text>
</comment>
<dbReference type="Gene3D" id="3.40.605.10">
    <property type="entry name" value="Aldehyde Dehydrogenase, Chain A, domain 1"/>
    <property type="match status" value="1"/>
</dbReference>
<proteinExistence type="inferred from homology"/>
<dbReference type="InterPro" id="IPR016162">
    <property type="entry name" value="Ald_DH_N"/>
</dbReference>
<name>A0ABR3JXD5_9AGAR</name>
<dbReference type="SUPFAM" id="SSF53720">
    <property type="entry name" value="ALDH-like"/>
    <property type="match status" value="1"/>
</dbReference>
<dbReference type="Proteomes" id="UP001556367">
    <property type="component" value="Unassembled WGS sequence"/>
</dbReference>
<dbReference type="InterPro" id="IPR015590">
    <property type="entry name" value="Aldehyde_DH_dom"/>
</dbReference>
<evidence type="ECO:0000313" key="4">
    <source>
        <dbReference type="EMBL" id="KAL0959771.1"/>
    </source>
</evidence>
<comment type="caution">
    <text evidence="4">The sequence shown here is derived from an EMBL/GenBank/DDBJ whole genome shotgun (WGS) entry which is preliminary data.</text>
</comment>
<dbReference type="InterPro" id="IPR012394">
    <property type="entry name" value="Aldehyde_DH_NAD(P)"/>
</dbReference>
<dbReference type="InterPro" id="IPR016161">
    <property type="entry name" value="Ald_DH/histidinol_DH"/>
</dbReference>
<evidence type="ECO:0000256" key="1">
    <source>
        <dbReference type="ARBA" id="ARBA00009986"/>
    </source>
</evidence>
<dbReference type="EMBL" id="JASNQZ010000002">
    <property type="protein sequence ID" value="KAL0959771.1"/>
    <property type="molecule type" value="Genomic_DNA"/>
</dbReference>
<dbReference type="Pfam" id="PF00171">
    <property type="entry name" value="Aldedh"/>
    <property type="match status" value="1"/>
</dbReference>
<keyword evidence="5" id="KW-1185">Reference proteome</keyword>
<protein>
    <recommendedName>
        <fullName evidence="3">Aldehyde dehydrogenase domain-containing protein</fullName>
    </recommendedName>
</protein>
<organism evidence="4 5">
    <name type="scientific">Hohenbuehelia grisea</name>
    <dbReference type="NCBI Taxonomy" id="104357"/>
    <lineage>
        <taxon>Eukaryota</taxon>
        <taxon>Fungi</taxon>
        <taxon>Dikarya</taxon>
        <taxon>Basidiomycota</taxon>
        <taxon>Agaricomycotina</taxon>
        <taxon>Agaricomycetes</taxon>
        <taxon>Agaricomycetidae</taxon>
        <taxon>Agaricales</taxon>
        <taxon>Pleurotineae</taxon>
        <taxon>Pleurotaceae</taxon>
        <taxon>Hohenbuehelia</taxon>
    </lineage>
</organism>